<evidence type="ECO:0000256" key="10">
    <source>
        <dbReference type="SAM" id="Phobius"/>
    </source>
</evidence>
<feature type="domain" description="Major facilitator superfamily (MFS) profile" evidence="11">
    <location>
        <begin position="4"/>
        <end position="389"/>
    </location>
</feature>
<reference evidence="12" key="1">
    <citation type="journal article" date="2015" name="J. Antimicrob. Chemother.">
        <title>A type 2 A/C2 plasmid carrying the aacC4 apramycin resistance gene and the erm(42) erythromycin resistance gene recovered from two Salmonella enterica serovars.</title>
        <authorList>
            <person name="Harmer C.J."/>
            <person name="Holt K.E."/>
            <person name="Hall R.M."/>
        </authorList>
    </citation>
    <scope>NUCLEOTIDE SEQUENCE</scope>
    <source>
        <strain evidence="12">SRC119</strain>
        <plasmid evidence="12">pSRC119-A/C</plasmid>
    </source>
</reference>
<dbReference type="EMBL" id="KM670336">
    <property type="protein sequence ID" value="AIT72607.1"/>
    <property type="molecule type" value="Genomic_DNA"/>
</dbReference>
<keyword evidence="12" id="KW-0614">Plasmid</keyword>
<evidence type="ECO:0000256" key="2">
    <source>
        <dbReference type="ARBA" id="ARBA00004429"/>
    </source>
</evidence>
<dbReference type="InterPro" id="IPR020846">
    <property type="entry name" value="MFS_dom"/>
</dbReference>
<comment type="similarity">
    <text evidence="3">Belongs to the major facilitator superfamily. TCR/Tet family.</text>
</comment>
<evidence type="ECO:0000313" key="12">
    <source>
        <dbReference type="EMBL" id="AIT72607.1"/>
    </source>
</evidence>
<proteinExistence type="inferred from homology"/>
<comment type="function">
    <text evidence="1">Resistance to tetracycline by an active tetracycline efflux. This is an energy-dependent process that decreases the accumulation of the antibiotic in whole cells. This protein functions as a metal-tetracycline/H(+) antiporter.</text>
</comment>
<feature type="transmembrane region" description="Helical" evidence="10">
    <location>
        <begin position="299"/>
        <end position="320"/>
    </location>
</feature>
<dbReference type="InterPro" id="IPR036259">
    <property type="entry name" value="MFS_trans_sf"/>
</dbReference>
<evidence type="ECO:0000256" key="1">
    <source>
        <dbReference type="ARBA" id="ARBA00003279"/>
    </source>
</evidence>
<dbReference type="NCBIfam" id="NF012174">
    <property type="entry name" value="tet_MFS_A_B_C_D"/>
    <property type="match status" value="1"/>
</dbReference>
<sequence>MNKPAVIALVITLLDAMGIGLIMPVLPSLLREYLPEADVANHYGILLALYAVMQVCFAPLLGRWSDKLGRRPVLLLSLAGAAFDYTLLALSNVLWMLYLGRIISGITGATGAVAASVVADSTAVSERTAWFGRLGAAFGAGLIAGPAIGGLAGDISPHLPFVIAAILNACTFLMVFFIFKPAVQTEEKPAEQKQESAGISFITLLKPLALLLFVFFTAQLIGQIPATVWVLFTESRFAWDSAAVGFSLAGLGAMHALFQAVVAGALAKRLSEKTIIFAGFIADATAFLLMSAITSGWMVYPVLILLAGGGIALPALQGIISAGASAANQGKLQGVLVSLTNLTGVAGPLLFAFIFSQTQQSADGTVWLIGTALYGLLLAICLLIRKPAPVAATC</sequence>
<keyword evidence="4" id="KW-0813">Transport</keyword>
<evidence type="ECO:0000256" key="8">
    <source>
        <dbReference type="ARBA" id="ARBA00022989"/>
    </source>
</evidence>
<dbReference type="Gene3D" id="1.20.1250.20">
    <property type="entry name" value="MFS general substrate transporter like domains"/>
    <property type="match status" value="1"/>
</dbReference>
<dbReference type="GeneID" id="98392193"/>
<accession>A0A097J0A4</accession>
<dbReference type="AlphaFoldDB" id="A0A097J0A4"/>
<geneLocation type="plasmid" evidence="12">
    <name>pSRC119-A/C</name>
</geneLocation>
<feature type="transmembrane region" description="Helical" evidence="10">
    <location>
        <begin position="42"/>
        <end position="61"/>
    </location>
</feature>
<dbReference type="PRINTS" id="PR01035">
    <property type="entry name" value="TCRTETA"/>
</dbReference>
<dbReference type="GO" id="GO:0022857">
    <property type="term" value="F:transmembrane transporter activity"/>
    <property type="evidence" value="ECO:0007669"/>
    <property type="project" value="InterPro"/>
</dbReference>
<comment type="subcellular location">
    <subcellularLocation>
        <location evidence="2">Cell inner membrane</location>
        <topology evidence="2">Multi-pass membrane protein</topology>
    </subcellularLocation>
</comment>
<dbReference type="SUPFAM" id="SSF103473">
    <property type="entry name" value="MFS general substrate transporter"/>
    <property type="match status" value="1"/>
</dbReference>
<dbReference type="InterPro" id="IPR001958">
    <property type="entry name" value="Tet-R_TetA/multi-R_MdtG-like"/>
</dbReference>
<dbReference type="PANTHER" id="PTHR23504:SF15">
    <property type="entry name" value="MAJOR FACILITATOR SUPERFAMILY (MFS) PROFILE DOMAIN-CONTAINING PROTEIN"/>
    <property type="match status" value="1"/>
</dbReference>
<feature type="transmembrane region" description="Helical" evidence="10">
    <location>
        <begin position="131"/>
        <end position="152"/>
    </location>
</feature>
<feature type="transmembrane region" description="Helical" evidence="10">
    <location>
        <begin position="158"/>
        <end position="179"/>
    </location>
</feature>
<evidence type="ECO:0000256" key="5">
    <source>
        <dbReference type="ARBA" id="ARBA00022475"/>
    </source>
</evidence>
<keyword evidence="8 10" id="KW-1133">Transmembrane helix</keyword>
<evidence type="ECO:0000256" key="9">
    <source>
        <dbReference type="ARBA" id="ARBA00023136"/>
    </source>
</evidence>
<evidence type="ECO:0000259" key="11">
    <source>
        <dbReference type="PROSITE" id="PS50850"/>
    </source>
</evidence>
<dbReference type="GO" id="GO:0005886">
    <property type="term" value="C:plasma membrane"/>
    <property type="evidence" value="ECO:0007669"/>
    <property type="project" value="UniProtKB-SubCell"/>
</dbReference>
<protein>
    <submittedName>
        <fullName evidence="12">TetA(D)</fullName>
    </submittedName>
</protein>
<feature type="transmembrane region" description="Helical" evidence="10">
    <location>
        <begin position="366"/>
        <end position="384"/>
    </location>
</feature>
<keyword evidence="5" id="KW-1003">Cell membrane</keyword>
<dbReference type="PROSITE" id="PS00216">
    <property type="entry name" value="SUGAR_TRANSPORT_1"/>
    <property type="match status" value="1"/>
</dbReference>
<feature type="transmembrane region" description="Helical" evidence="10">
    <location>
        <begin position="73"/>
        <end position="96"/>
    </location>
</feature>
<keyword evidence="9 10" id="KW-0472">Membrane</keyword>
<feature type="transmembrane region" description="Helical" evidence="10">
    <location>
        <begin position="102"/>
        <end position="119"/>
    </location>
</feature>
<feature type="transmembrane region" description="Helical" evidence="10">
    <location>
        <begin position="332"/>
        <end position="354"/>
    </location>
</feature>
<keyword evidence="6" id="KW-0997">Cell inner membrane</keyword>
<keyword evidence="7 10" id="KW-0812">Transmembrane</keyword>
<dbReference type="InterPro" id="IPR011701">
    <property type="entry name" value="MFS"/>
</dbReference>
<feature type="transmembrane region" description="Helical" evidence="10">
    <location>
        <begin position="274"/>
        <end position="293"/>
    </location>
</feature>
<name>A0A097J0A4_SALSE</name>
<dbReference type="InterPro" id="IPR005829">
    <property type="entry name" value="Sugar_transporter_CS"/>
</dbReference>
<feature type="transmembrane region" description="Helical" evidence="10">
    <location>
        <begin position="199"/>
        <end position="222"/>
    </location>
</feature>
<evidence type="ECO:0000256" key="4">
    <source>
        <dbReference type="ARBA" id="ARBA00022448"/>
    </source>
</evidence>
<dbReference type="NCBIfam" id="NF012186">
    <property type="entry name" value="tet_MFS_D"/>
    <property type="match status" value="1"/>
</dbReference>
<dbReference type="CDD" id="cd17388">
    <property type="entry name" value="MFS_TetA"/>
    <property type="match status" value="1"/>
</dbReference>
<dbReference type="SMR" id="A0A097J0A4"/>
<gene>
    <name evidence="12" type="primary">tetA(D)</name>
</gene>
<dbReference type="PANTHER" id="PTHR23504">
    <property type="entry name" value="MAJOR FACILITATOR SUPERFAMILY DOMAIN-CONTAINING PROTEIN 10"/>
    <property type="match status" value="1"/>
</dbReference>
<evidence type="ECO:0000256" key="6">
    <source>
        <dbReference type="ARBA" id="ARBA00022519"/>
    </source>
</evidence>
<dbReference type="RefSeq" id="WP_001039466.1">
    <property type="nucleotide sequence ID" value="NZ_KM670336.1"/>
</dbReference>
<dbReference type="Pfam" id="PF07690">
    <property type="entry name" value="MFS_1"/>
    <property type="match status" value="1"/>
</dbReference>
<evidence type="ECO:0000256" key="3">
    <source>
        <dbReference type="ARBA" id="ARBA00007520"/>
    </source>
</evidence>
<evidence type="ECO:0000256" key="7">
    <source>
        <dbReference type="ARBA" id="ARBA00022692"/>
    </source>
</evidence>
<organism evidence="12">
    <name type="scientific">Salmonella senftenberg</name>
    <dbReference type="NCBI Taxonomy" id="28150"/>
    <lineage>
        <taxon>Bacteria</taxon>
        <taxon>Pseudomonadati</taxon>
        <taxon>Pseudomonadota</taxon>
        <taxon>Gammaproteobacteria</taxon>
        <taxon>Enterobacterales</taxon>
        <taxon>Enterobacteriaceae</taxon>
        <taxon>Salmonella</taxon>
    </lineage>
</organism>
<feature type="transmembrane region" description="Helical" evidence="10">
    <location>
        <begin position="242"/>
        <end position="267"/>
    </location>
</feature>
<dbReference type="PROSITE" id="PS50850">
    <property type="entry name" value="MFS"/>
    <property type="match status" value="1"/>
</dbReference>